<dbReference type="AlphaFoldDB" id="A0A174I4M8"/>
<protein>
    <recommendedName>
        <fullName evidence="3">DUF559 domain-containing protein</fullName>
    </recommendedName>
</protein>
<organism evidence="1 2">
    <name type="scientific">Collinsella aerofaciens</name>
    <dbReference type="NCBI Taxonomy" id="74426"/>
    <lineage>
        <taxon>Bacteria</taxon>
        <taxon>Bacillati</taxon>
        <taxon>Actinomycetota</taxon>
        <taxon>Coriobacteriia</taxon>
        <taxon>Coriobacteriales</taxon>
        <taxon>Coriobacteriaceae</taxon>
        <taxon>Collinsella</taxon>
    </lineage>
</organism>
<dbReference type="EMBL" id="CZAQ01000001">
    <property type="protein sequence ID" value="CUO80527.1"/>
    <property type="molecule type" value="Genomic_DNA"/>
</dbReference>
<dbReference type="Proteomes" id="UP000095454">
    <property type="component" value="Unassembled WGS sequence"/>
</dbReference>
<evidence type="ECO:0008006" key="3">
    <source>
        <dbReference type="Google" id="ProtNLM"/>
    </source>
</evidence>
<reference evidence="1 2" key="1">
    <citation type="submission" date="2015-09" db="EMBL/GenBank/DDBJ databases">
        <authorList>
            <consortium name="Pathogen Informatics"/>
        </authorList>
    </citation>
    <scope>NUCLEOTIDE SEQUENCE [LARGE SCALE GENOMIC DNA]</scope>
    <source>
        <strain evidence="1 2">2789STDY5834902</strain>
    </source>
</reference>
<accession>A0A174I4M8</accession>
<proteinExistence type="predicted"/>
<dbReference type="RefSeq" id="WP_055250173.1">
    <property type="nucleotide sequence ID" value="NZ_CABIXX010000001.1"/>
</dbReference>
<sequence>MDEIVCANTAFRYWRCPPQVRDLYPRLPNSEEGWRALSQAPFVTDVLKTPIIAVASPGYCNHHSGLRSTIRWEGTSDVSTTIDTNLGFSVTNPLNTLFTMTRFVSQIDLVLAMYELCGCFSVFELAPAAEMQLKMAVEENRNSSTQDLFELGEGEDEVPWKRVYARATVKATDKEDQTNKREDGREVTKLKGTSLWMRKPLIELSDLHRFADKVKSQMWGKQFYDAAQQVIGIAASPLEVAGVLLLSRSRRLGGSGFRYVYLNDLTPLSVAAQSIAGQKVCYGDIVIVNPILMKAVIIEIQGEVIHGSGAILDHDAERMTALQSMGFDVFLVTHDMLNDSKLLDTIVRSVCDRLGIRYKAKTEAMKCAETRLRANVLCNWLEIGN</sequence>
<name>A0A174I4M8_9ACTN</name>
<evidence type="ECO:0000313" key="2">
    <source>
        <dbReference type="Proteomes" id="UP000095454"/>
    </source>
</evidence>
<evidence type="ECO:0000313" key="1">
    <source>
        <dbReference type="EMBL" id="CUO80527.1"/>
    </source>
</evidence>
<gene>
    <name evidence="1" type="ORF">ERS852514_00149</name>
</gene>